<dbReference type="AlphaFoldDB" id="A0A8H7HBW6"/>
<evidence type="ECO:0000256" key="10">
    <source>
        <dbReference type="ARBA" id="ARBA00023136"/>
    </source>
</evidence>
<feature type="transmembrane region" description="Helical" evidence="11">
    <location>
        <begin position="718"/>
        <end position="746"/>
    </location>
</feature>
<evidence type="ECO:0000256" key="7">
    <source>
        <dbReference type="ARBA" id="ARBA00022824"/>
    </source>
</evidence>
<comment type="similarity">
    <text evidence="2 11">Belongs to the GPI inositol-deacylase family.</text>
</comment>
<evidence type="ECO:0000256" key="6">
    <source>
        <dbReference type="ARBA" id="ARBA00022801"/>
    </source>
</evidence>
<feature type="domain" description="GPI inositol-deacylase PGAP1-like alpha/beta" evidence="13">
    <location>
        <begin position="40"/>
        <end position="280"/>
    </location>
</feature>
<evidence type="ECO:0000256" key="2">
    <source>
        <dbReference type="ARBA" id="ARBA00006931"/>
    </source>
</evidence>
<evidence type="ECO:0000259" key="15">
    <source>
        <dbReference type="Pfam" id="PF25140"/>
    </source>
</evidence>
<feature type="compositionally biased region" description="Low complexity" evidence="12">
    <location>
        <begin position="1048"/>
        <end position="1060"/>
    </location>
</feature>
<gene>
    <name evidence="16" type="ORF">RHS04_04454</name>
</gene>
<dbReference type="GO" id="GO:0006888">
    <property type="term" value="P:endoplasmic reticulum to Golgi vesicle-mediated transport"/>
    <property type="evidence" value="ECO:0007669"/>
    <property type="project" value="TreeGrafter"/>
</dbReference>
<reference evidence="16" key="1">
    <citation type="submission" date="2020-09" db="EMBL/GenBank/DDBJ databases">
        <title>Comparative genome analyses of four rice-infecting Rhizoctonia solani isolates reveal extensive enrichment of homogalacturonan modification genes.</title>
        <authorList>
            <person name="Lee D.-Y."/>
            <person name="Jeon J."/>
            <person name="Kim K.-T."/>
            <person name="Cheong K."/>
            <person name="Song H."/>
            <person name="Choi G."/>
            <person name="Ko J."/>
            <person name="Opiyo S.O."/>
            <person name="Zuo S."/>
            <person name="Madhav S."/>
            <person name="Lee Y.-H."/>
            <person name="Wang G.-L."/>
        </authorList>
    </citation>
    <scope>NUCLEOTIDE SEQUENCE</scope>
    <source>
        <strain evidence="16">AG1-IA YN-7</strain>
    </source>
</reference>
<dbReference type="InterPro" id="IPR056824">
    <property type="entry name" value="PGAP1_TMD"/>
</dbReference>
<organism evidence="16 17">
    <name type="scientific">Rhizoctonia solani</name>
    <dbReference type="NCBI Taxonomy" id="456999"/>
    <lineage>
        <taxon>Eukaryota</taxon>
        <taxon>Fungi</taxon>
        <taxon>Dikarya</taxon>
        <taxon>Basidiomycota</taxon>
        <taxon>Agaricomycotina</taxon>
        <taxon>Agaricomycetes</taxon>
        <taxon>Cantharellales</taxon>
        <taxon>Ceratobasidiaceae</taxon>
        <taxon>Rhizoctonia</taxon>
    </lineage>
</organism>
<evidence type="ECO:0000259" key="14">
    <source>
        <dbReference type="Pfam" id="PF10342"/>
    </source>
</evidence>
<dbReference type="EMBL" id="JACYCC010000037">
    <property type="protein sequence ID" value="KAF8680330.1"/>
    <property type="molecule type" value="Genomic_DNA"/>
</dbReference>
<protein>
    <recommendedName>
        <fullName evidence="11">GPI inositol-deacylase</fullName>
        <ecNumber evidence="11">3.1.-.-</ecNumber>
    </recommendedName>
</protein>
<name>A0A8H7HBW6_9AGAM</name>
<dbReference type="PANTHER" id="PTHR15495:SF7">
    <property type="entry name" value="GPI INOSITOL-DEACYLASE"/>
    <property type="match status" value="1"/>
</dbReference>
<evidence type="ECO:0000256" key="11">
    <source>
        <dbReference type="RuleBase" id="RU365011"/>
    </source>
</evidence>
<feature type="transmembrane region" description="Helical" evidence="11">
    <location>
        <begin position="844"/>
        <end position="867"/>
    </location>
</feature>
<evidence type="ECO:0000256" key="9">
    <source>
        <dbReference type="ARBA" id="ARBA00022989"/>
    </source>
</evidence>
<feature type="domain" description="GPI inositol-deacylase transmembrane" evidence="15">
    <location>
        <begin position="649"/>
        <end position="869"/>
    </location>
</feature>
<dbReference type="InterPro" id="IPR018466">
    <property type="entry name" value="Kre9/Knh1-like_N"/>
</dbReference>
<dbReference type="Proteomes" id="UP000650582">
    <property type="component" value="Unassembled WGS sequence"/>
</dbReference>
<keyword evidence="3 11" id="KW-0813">Transport</keyword>
<dbReference type="GO" id="GO:0006505">
    <property type="term" value="P:GPI anchor metabolic process"/>
    <property type="evidence" value="ECO:0007669"/>
    <property type="project" value="TreeGrafter"/>
</dbReference>
<keyword evidence="4 11" id="KW-0812">Transmembrane</keyword>
<comment type="function">
    <text evidence="11">Involved in inositol deacylation of GPI-anchored proteins which plays important roles in the quality control and ER-associated degradation of GPI-anchored proteins.</text>
</comment>
<evidence type="ECO:0000313" key="17">
    <source>
        <dbReference type="Proteomes" id="UP000650582"/>
    </source>
</evidence>
<evidence type="ECO:0000313" key="16">
    <source>
        <dbReference type="EMBL" id="KAF8680330.1"/>
    </source>
</evidence>
<proteinExistence type="inferred from homology"/>
<sequence length="1096" mass="119196">MSWMSPSYIVQDDFNTSWTPLARRYSLLLYREVGWDSEQTNGRPVLFIPGNAGSSHQVRSIASSAARQIYTTPHVRSTDIPANVEPLDLYAGPSTFDLEFNEDLSALHGPTLQTQTAYVQAALKYIISKYPDKHDLQVTLLGHSMGGIVALNALVCPHHRSLVRAVITMSSPHSLPPARLDRDIEQVFDNSIDVLWKIPANGSAIENPPVLALCGGATDNMIPMESCMLPPPPVGANHDSALYRRTIFTSGLDGTWTGIGHREMVWCHQVRWRVARASLELAVAEPSARGPILDRWFAGGVNLNPSRPRLPASHSPPEHISDGYLSRSSLPVGTSVFHFPIQSLGSRLVILLSSGRILGVSPEKDVVTEVEVDLCQPRESSNVFCPPINSGSTRLIPNPSLKGLFPVPGEGTDESEGVVVWESDVTTTSEGYFSVTVSSKREGGSWLVARLEQSDSLEFATGKLAPFFGSTEIKIPKTKSLIRRIWIPNLISNAMVVYRATFNHEGDCTNPLLTPILVHTSSEIESHFHRTLPSARNPVLHTHNSGPFIGTKYGLNITVYASGECQVNAIQFHVDWRISFGRVASRLWAGVFAWAIATVAAMNALAWYEWNENKQFITPFESFEQITKRLAAPALVGVTILSTLPLPRSFLLGVNGESVFSILAPICLALAIMTVGCSCYVLSVFQWICSGLYNLLHAVGLATDLDNRRPPFTRSFMVFHLFVGALVIVFIPYQVAYLVAFILHLWDCSTSRVHLARQGLTKPTRLHLLSSYGQASHLLLTMFWMLPLIAPVLIVWARTLVTAGLTTPFDGDHNILKVMFVVMSVELRVLDAPSKLYRSSVASCYAGLSSIAMLLGPRYTYVLYLIFNTCRSSPQPCCYQRPPSSLCVFANPLFCLILTLSIFNMRSAFVALLSLIASAAAYQVTYPGAADKWYAGTVTNKFDWTRVNTDADSFTLVLTNEDRSLLPVNNQQLIATLPGPAGSINVPAPSGGFPVGKGFRVNMVKSPTELTTILAQSPEFEIVAGTGTSSTSVTATSVTSRSTVIISPTTGTTTPTSTSGDLNPTNSPASNNGAMSIVARASPVVIAGALAAAFMA</sequence>
<evidence type="ECO:0000256" key="12">
    <source>
        <dbReference type="SAM" id="MobiDB-lite"/>
    </source>
</evidence>
<keyword evidence="10 11" id="KW-0472">Membrane</keyword>
<feature type="domain" description="Yeast cell wall synthesis Kre9/Knh1-like N-terminal" evidence="14">
    <location>
        <begin position="927"/>
        <end position="1022"/>
    </location>
</feature>
<keyword evidence="5" id="KW-0732">Signal</keyword>
<evidence type="ECO:0000256" key="4">
    <source>
        <dbReference type="ARBA" id="ARBA00022692"/>
    </source>
</evidence>
<dbReference type="Pfam" id="PF10342">
    <property type="entry name" value="Kre9_KNH"/>
    <property type="match status" value="1"/>
</dbReference>
<dbReference type="InterPro" id="IPR012908">
    <property type="entry name" value="PGAP1-ab_dom-like"/>
</dbReference>
<dbReference type="Pfam" id="PF07819">
    <property type="entry name" value="PGAP1"/>
    <property type="match status" value="1"/>
</dbReference>
<dbReference type="InterPro" id="IPR029058">
    <property type="entry name" value="AB_hydrolase_fold"/>
</dbReference>
<comment type="caution">
    <text evidence="16">The sequence shown here is derived from an EMBL/GenBank/DDBJ whole genome shotgun (WGS) entry which is preliminary data.</text>
</comment>
<dbReference type="PANTHER" id="PTHR15495">
    <property type="entry name" value="NEGATIVE REGULATOR OF VESICLE FORMATION-RELATED"/>
    <property type="match status" value="1"/>
</dbReference>
<keyword evidence="6 11" id="KW-0378">Hydrolase</keyword>
<dbReference type="GO" id="GO:0050185">
    <property type="term" value="F:phosphatidylinositol deacylase activity"/>
    <property type="evidence" value="ECO:0007669"/>
    <property type="project" value="TreeGrafter"/>
</dbReference>
<keyword evidence="9 11" id="KW-1133">Transmembrane helix</keyword>
<feature type="transmembrane region" description="Helical" evidence="11">
    <location>
        <begin position="659"/>
        <end position="685"/>
    </location>
</feature>
<keyword evidence="7 11" id="KW-0256">Endoplasmic reticulum</keyword>
<feature type="transmembrane region" description="Helical" evidence="11">
    <location>
        <begin position="775"/>
        <end position="797"/>
    </location>
</feature>
<dbReference type="SUPFAM" id="SSF53474">
    <property type="entry name" value="alpha/beta-Hydrolases"/>
    <property type="match status" value="1"/>
</dbReference>
<dbReference type="EC" id="3.1.-.-" evidence="11"/>
<evidence type="ECO:0000256" key="1">
    <source>
        <dbReference type="ARBA" id="ARBA00004477"/>
    </source>
</evidence>
<evidence type="ECO:0000256" key="8">
    <source>
        <dbReference type="ARBA" id="ARBA00022927"/>
    </source>
</evidence>
<dbReference type="Pfam" id="PF25140">
    <property type="entry name" value="PGAP1_TMD"/>
    <property type="match status" value="1"/>
</dbReference>
<feature type="transmembrane region" description="Helical" evidence="11">
    <location>
        <begin position="629"/>
        <end position="647"/>
    </location>
</feature>
<feature type="transmembrane region" description="Helical" evidence="11">
    <location>
        <begin position="587"/>
        <end position="608"/>
    </location>
</feature>
<dbReference type="InterPro" id="IPR039529">
    <property type="entry name" value="PGAP1/BST1"/>
</dbReference>
<dbReference type="GO" id="GO:0015031">
    <property type="term" value="P:protein transport"/>
    <property type="evidence" value="ECO:0007669"/>
    <property type="project" value="UniProtKB-KW"/>
</dbReference>
<evidence type="ECO:0000259" key="13">
    <source>
        <dbReference type="Pfam" id="PF07819"/>
    </source>
</evidence>
<evidence type="ECO:0000256" key="3">
    <source>
        <dbReference type="ARBA" id="ARBA00022448"/>
    </source>
</evidence>
<keyword evidence="8 11" id="KW-0653">Protein transport</keyword>
<dbReference type="GO" id="GO:0005789">
    <property type="term" value="C:endoplasmic reticulum membrane"/>
    <property type="evidence" value="ECO:0007669"/>
    <property type="project" value="UniProtKB-SubCell"/>
</dbReference>
<accession>A0A8H7HBW6</accession>
<evidence type="ECO:0000256" key="5">
    <source>
        <dbReference type="ARBA" id="ARBA00022729"/>
    </source>
</evidence>
<comment type="subcellular location">
    <subcellularLocation>
        <location evidence="1">Endoplasmic reticulum membrane</location>
        <topology evidence="1">Multi-pass membrane protein</topology>
    </subcellularLocation>
</comment>
<dbReference type="Gene3D" id="3.40.50.1820">
    <property type="entry name" value="alpha/beta hydrolase"/>
    <property type="match status" value="1"/>
</dbReference>
<feature type="region of interest" description="Disordered" evidence="12">
    <location>
        <begin position="1048"/>
        <end position="1068"/>
    </location>
</feature>